<dbReference type="InterPro" id="IPR005906">
    <property type="entry name" value="LysW"/>
</dbReference>
<dbReference type="Proteomes" id="UP000229362">
    <property type="component" value="Unassembled WGS sequence"/>
</dbReference>
<dbReference type="Pfam" id="PF21344">
    <property type="entry name" value="Zn_ribbon_LysW"/>
    <property type="match status" value="1"/>
</dbReference>
<dbReference type="AlphaFoldDB" id="A0A2M6W2E4"/>
<sequence length="59" mass="6620">MFLNRMKLTCIECKNDVDLSSYTDVKKEHVVECNHCGITLLVTSVSEAGLEVEIMDEGK</sequence>
<evidence type="ECO:0000313" key="1">
    <source>
        <dbReference type="EMBL" id="PIT86974.1"/>
    </source>
</evidence>
<name>A0A2M6W2E4_9BACT</name>
<proteinExistence type="predicted"/>
<protein>
    <recommendedName>
        <fullName evidence="3">Lysine biosynthesis protein LysW</fullName>
    </recommendedName>
</protein>
<comment type="caution">
    <text evidence="1">The sequence shown here is derived from an EMBL/GenBank/DDBJ whole genome shotgun (WGS) entry which is preliminary data.</text>
</comment>
<organism evidence="1 2">
    <name type="scientific">Candidatus Magasanikbacteria bacterium CG10_big_fil_rev_8_21_14_0_10_43_6</name>
    <dbReference type="NCBI Taxonomy" id="1974650"/>
    <lineage>
        <taxon>Bacteria</taxon>
        <taxon>Candidatus Magasanikiibacteriota</taxon>
    </lineage>
</organism>
<gene>
    <name evidence="1" type="ORF">COU33_00245</name>
</gene>
<dbReference type="EMBL" id="PFBZ01000010">
    <property type="protein sequence ID" value="PIT86974.1"/>
    <property type="molecule type" value="Genomic_DNA"/>
</dbReference>
<evidence type="ECO:0008006" key="3">
    <source>
        <dbReference type="Google" id="ProtNLM"/>
    </source>
</evidence>
<reference evidence="2" key="1">
    <citation type="submission" date="2017-09" db="EMBL/GenBank/DDBJ databases">
        <title>Depth-based differentiation of microbial function through sediment-hosted aquifers and enrichment of novel symbionts in the deep terrestrial subsurface.</title>
        <authorList>
            <person name="Probst A.J."/>
            <person name="Ladd B."/>
            <person name="Jarett J.K."/>
            <person name="Geller-Mcgrath D.E."/>
            <person name="Sieber C.M.K."/>
            <person name="Emerson J.B."/>
            <person name="Anantharaman K."/>
            <person name="Thomas B.C."/>
            <person name="Malmstrom R."/>
            <person name="Stieglmeier M."/>
            <person name="Klingl A."/>
            <person name="Woyke T."/>
            <person name="Ryan C.M."/>
            <person name="Banfield J.F."/>
        </authorList>
    </citation>
    <scope>NUCLEOTIDE SEQUENCE [LARGE SCALE GENOMIC DNA]</scope>
</reference>
<accession>A0A2M6W2E4</accession>
<dbReference type="Gene3D" id="2.20.28.160">
    <property type="match status" value="1"/>
</dbReference>
<evidence type="ECO:0000313" key="2">
    <source>
        <dbReference type="Proteomes" id="UP000229362"/>
    </source>
</evidence>